<evidence type="ECO:0000313" key="3">
    <source>
        <dbReference type="EMBL" id="QHT26328.1"/>
    </source>
</evidence>
<feature type="compositionally biased region" description="Basic and acidic residues" evidence="1">
    <location>
        <begin position="626"/>
        <end position="702"/>
    </location>
</feature>
<evidence type="ECO:0000259" key="2">
    <source>
        <dbReference type="Pfam" id="PF03235"/>
    </source>
</evidence>
<reference evidence="3" key="1">
    <citation type="journal article" date="2020" name="Nature">
        <title>Giant virus diversity and host interactions through global metagenomics.</title>
        <authorList>
            <person name="Schulz F."/>
            <person name="Roux S."/>
            <person name="Paez-Espino D."/>
            <person name="Jungbluth S."/>
            <person name="Walsh D.A."/>
            <person name="Denef V.J."/>
            <person name="McMahon K.D."/>
            <person name="Konstantinidis K.T."/>
            <person name="Eloe-Fadrosh E.A."/>
            <person name="Kyrpides N.C."/>
            <person name="Woyke T."/>
        </authorList>
    </citation>
    <scope>NUCLEOTIDE SEQUENCE</scope>
    <source>
        <strain evidence="3">GVMAG-M-3300023179-27</strain>
    </source>
</reference>
<proteinExistence type="predicted"/>
<dbReference type="AlphaFoldDB" id="A0A6C0EBR9"/>
<evidence type="ECO:0000256" key="1">
    <source>
        <dbReference type="SAM" id="MobiDB-lite"/>
    </source>
</evidence>
<feature type="compositionally biased region" description="Basic residues" evidence="1">
    <location>
        <begin position="703"/>
        <end position="713"/>
    </location>
</feature>
<accession>A0A6C0EBR9</accession>
<protein>
    <recommendedName>
        <fullName evidence="2">GmrSD restriction endonucleases N-terminal domain-containing protein</fullName>
    </recommendedName>
</protein>
<name>A0A6C0EBR9_9ZZZZ</name>
<organism evidence="3">
    <name type="scientific">viral metagenome</name>
    <dbReference type="NCBI Taxonomy" id="1070528"/>
    <lineage>
        <taxon>unclassified sequences</taxon>
        <taxon>metagenomes</taxon>
        <taxon>organismal metagenomes</taxon>
    </lineage>
</organism>
<dbReference type="EMBL" id="MN739785">
    <property type="protein sequence ID" value="QHT26328.1"/>
    <property type="molecule type" value="Genomic_DNA"/>
</dbReference>
<dbReference type="InterPro" id="IPR004919">
    <property type="entry name" value="GmrSD_N"/>
</dbReference>
<feature type="region of interest" description="Disordered" evidence="1">
    <location>
        <begin position="625"/>
        <end position="729"/>
    </location>
</feature>
<dbReference type="Pfam" id="PF03235">
    <property type="entry name" value="GmrSD_N"/>
    <property type="match status" value="1"/>
</dbReference>
<sequence length="729" mass="86520">MPYTTENWSIDSIVKGALKLHKNELYLPRIQRRKAWRETPTKLEIDDLRDTLIDSVKKQYPIGSLVVNKMSETEFAFIDGHQRISSFISFYKNFFDFKIVRRLIEELKKKFVKHYKEDRAVEDVTELHNRWFSKKTLESYEFVIKKKYKNIQEKADKLIDRHMTFEKDEDRIDVRNYLIEQTNKLADFINILNEEIPIIVLKNATEIEIAEIFNRLNRCSVPLRSIEIYTALWIKSQKLKVKNTYIVDEITKYYKQLKQENDLGLMIYDEDKIGVDNNYNPYDYMIGLHGYLMTKTKILSDLYLEEEELIFDIIKLLIETTKEDDKKTKASDKYHDIPSYLYKLSKEDNLGKFEQLLVDAFKFADGVLKFTVENDSSLSKNKKNKYVSKPERRYVIEMIVTYLKYYKKMTEVKDVSDKIVYKLKKHIIPQFQLRIIYNIITNFRQGEGKKQLAIIDNKIYLEPMDIQIIKKQMEIRIKIAESGKKKKLTDVDKLLLALIRHSKYKPDKPVTNHFAPIIPKKKFDEYNKKHKDALNENNFLNFCYYHNYDTAKKPSDPVVKYLLDNDKNKKKNVYDYFIYVSRTNYEELIEDLTIDKETIQKFYIDRLNGMMNVIQNEFSECLMADSKSKSDKDSESESDKESESESEKDSESESEKDSESESEKDSESESEKDSESESEKDSESESDRDSERESESESDKESKHKSKKIKIINKKSDKKHDNKKTTKNP</sequence>
<feature type="compositionally biased region" description="Basic and acidic residues" evidence="1">
    <location>
        <begin position="714"/>
        <end position="729"/>
    </location>
</feature>
<feature type="domain" description="GmrSD restriction endonucleases N-terminal" evidence="2">
    <location>
        <begin position="18"/>
        <end position="232"/>
    </location>
</feature>